<dbReference type="EC" id="3.2.1.55" evidence="3"/>
<evidence type="ECO:0000313" key="9">
    <source>
        <dbReference type="EMBL" id="GKH79255.1"/>
    </source>
</evidence>
<evidence type="ECO:0000256" key="5">
    <source>
        <dbReference type="ARBA" id="ARBA00022801"/>
    </source>
</evidence>
<dbReference type="AlphaFoldDB" id="A0AA37KEX5"/>
<dbReference type="PANTHER" id="PTHR31776:SF0">
    <property type="entry name" value="ALPHA-L-ARABINOFURANOSIDASE 1"/>
    <property type="match status" value="1"/>
</dbReference>
<evidence type="ECO:0000256" key="2">
    <source>
        <dbReference type="ARBA" id="ARBA00007186"/>
    </source>
</evidence>
<feature type="signal peptide" evidence="7">
    <location>
        <begin position="1"/>
        <end position="24"/>
    </location>
</feature>
<evidence type="ECO:0000256" key="3">
    <source>
        <dbReference type="ARBA" id="ARBA00012670"/>
    </source>
</evidence>
<keyword evidence="6" id="KW-0325">Glycoprotein</keyword>
<dbReference type="SMART" id="SM00813">
    <property type="entry name" value="Alpha-L-AF_C"/>
    <property type="match status" value="1"/>
</dbReference>
<reference evidence="9" key="1">
    <citation type="submission" date="2022-01" db="EMBL/GenBank/DDBJ databases">
        <title>Novel bile acid biosynthetic pathways are enriched in the microbiome of centenarians.</title>
        <authorList>
            <person name="Sato Y."/>
            <person name="Atarashi K."/>
            <person name="Plichta R.D."/>
            <person name="Arai Y."/>
            <person name="Sasajima S."/>
            <person name="Kearney M.S."/>
            <person name="Suda W."/>
            <person name="Takeshita K."/>
            <person name="Sasaki T."/>
            <person name="Okamoto S."/>
            <person name="Skelly N.A."/>
            <person name="Okamura Y."/>
            <person name="Vlamakis H."/>
            <person name="Li Y."/>
            <person name="Tanoue T."/>
            <person name="Takei H."/>
            <person name="Nittono H."/>
            <person name="Narushima S."/>
            <person name="Irie J."/>
            <person name="Itoh H."/>
            <person name="Moriya K."/>
            <person name="Sugiura Y."/>
            <person name="Suematsu M."/>
            <person name="Moritoki N."/>
            <person name="Shibata S."/>
            <person name="Littman R.D."/>
            <person name="Fischbach A.M."/>
            <person name="Uwamino Y."/>
            <person name="Inoue T."/>
            <person name="Honda A."/>
            <person name="Hattori M."/>
            <person name="Murai T."/>
            <person name="Xavier J.R."/>
            <person name="Hirose N."/>
            <person name="Honda K."/>
        </authorList>
    </citation>
    <scope>NUCLEOTIDE SEQUENCE</scope>
    <source>
        <strain evidence="9">CE91-St7</strain>
    </source>
</reference>
<dbReference type="EMBL" id="BQOB01000001">
    <property type="protein sequence ID" value="GKH79255.1"/>
    <property type="molecule type" value="Genomic_DNA"/>
</dbReference>
<evidence type="ECO:0000256" key="6">
    <source>
        <dbReference type="ARBA" id="ARBA00023180"/>
    </source>
</evidence>
<dbReference type="RefSeq" id="WP_038610758.1">
    <property type="nucleotide sequence ID" value="NZ_BQOA01000001.1"/>
</dbReference>
<dbReference type="InterPro" id="IPR013780">
    <property type="entry name" value="Glyco_hydro_b"/>
</dbReference>
<dbReference type="Gene3D" id="2.60.40.1180">
    <property type="entry name" value="Golgi alpha-mannosidase II"/>
    <property type="match status" value="1"/>
</dbReference>
<accession>A0AA37KEX5</accession>
<comment type="caution">
    <text evidence="9">The sequence shown here is derived from an EMBL/GenBank/DDBJ whole genome shotgun (WGS) entry which is preliminary data.</text>
</comment>
<evidence type="ECO:0000256" key="7">
    <source>
        <dbReference type="SAM" id="SignalP"/>
    </source>
</evidence>
<gene>
    <name evidence="9" type="ORF">CE91St7_01390</name>
</gene>
<dbReference type="GO" id="GO:0046556">
    <property type="term" value="F:alpha-L-arabinofuranosidase activity"/>
    <property type="evidence" value="ECO:0007669"/>
    <property type="project" value="UniProtKB-EC"/>
</dbReference>
<dbReference type="Gene3D" id="3.20.20.80">
    <property type="entry name" value="Glycosidases"/>
    <property type="match status" value="1"/>
</dbReference>
<evidence type="ECO:0000259" key="8">
    <source>
        <dbReference type="SMART" id="SM00813"/>
    </source>
</evidence>
<dbReference type="Proteomes" id="UP001055104">
    <property type="component" value="Unassembled WGS sequence"/>
</dbReference>
<evidence type="ECO:0000256" key="4">
    <source>
        <dbReference type="ARBA" id="ARBA00022729"/>
    </source>
</evidence>
<organism evidence="9 10">
    <name type="scientific">Phocaeicola dorei</name>
    <dbReference type="NCBI Taxonomy" id="357276"/>
    <lineage>
        <taxon>Bacteria</taxon>
        <taxon>Pseudomonadati</taxon>
        <taxon>Bacteroidota</taxon>
        <taxon>Bacteroidia</taxon>
        <taxon>Bacteroidales</taxon>
        <taxon>Bacteroidaceae</taxon>
        <taxon>Phocaeicola</taxon>
    </lineage>
</organism>
<dbReference type="InterPro" id="IPR010720">
    <property type="entry name" value="Alpha-L-AF_C"/>
</dbReference>
<feature type="chain" id="PRO_5041376986" description="non-reducing end alpha-L-arabinofuranosidase" evidence="7">
    <location>
        <begin position="25"/>
        <end position="741"/>
    </location>
</feature>
<feature type="domain" description="Alpha-L-arabinofuranosidase C-terminal" evidence="8">
    <location>
        <begin position="560"/>
        <end position="733"/>
    </location>
</feature>
<dbReference type="PANTHER" id="PTHR31776">
    <property type="entry name" value="ALPHA-L-ARABINOFURANOSIDASE 1"/>
    <property type="match status" value="1"/>
</dbReference>
<evidence type="ECO:0000256" key="1">
    <source>
        <dbReference type="ARBA" id="ARBA00001462"/>
    </source>
</evidence>
<dbReference type="KEGG" id="bdo:EL88_16555"/>
<comment type="catalytic activity">
    <reaction evidence="1">
        <text>Hydrolysis of terminal non-reducing alpha-L-arabinofuranoside residues in alpha-L-arabinosides.</text>
        <dbReference type="EC" id="3.2.1.55"/>
    </reaction>
</comment>
<dbReference type="InterPro" id="IPR051563">
    <property type="entry name" value="Glycosyl_Hydrolase_51"/>
</dbReference>
<keyword evidence="4 7" id="KW-0732">Signal</keyword>
<dbReference type="GO" id="GO:0046373">
    <property type="term" value="P:L-arabinose metabolic process"/>
    <property type="evidence" value="ECO:0007669"/>
    <property type="project" value="InterPro"/>
</dbReference>
<keyword evidence="5" id="KW-0378">Hydrolase</keyword>
<evidence type="ECO:0000313" key="10">
    <source>
        <dbReference type="Proteomes" id="UP001055104"/>
    </source>
</evidence>
<sequence>MSPIHFKITLCCIASFISSLNLIAQSSPIELSVDADTQIATVTRLFNGTNIEDLNNQTNGGVFSQLLHGEAFEENVDVDFLNLESKDYSKVYLVLDDRRIPHLITQSDIYHKISWNNANDKYDFTTHDIYNSTPFKKPEILSGWEFKGRFLIFDSLSGHIQKTMLERINGKEQISKFWEKWVQGNPAYRYELLRDGNAYIGRQTQTIDFESGTGEVGLLNRGLYKSGIRFVKGKNYEGVLRVKSDAPAEIYLSLRDSSGNILAERSCTLKGSGEYEKVEFELVPTASVNDGAFGITLKNKGKVELGFAFLQPGEWGRVNGYPLRKEFVDALKDLEIKAIRYNGSMVSTGADTYLYRWKKMLGPVDERRVSLRTGFNMYATHSFGFMEMLQLAEVIGAECIIGMSKDETAEDVRDFVEYVNGAASTVWGARRVSDGHAKPYNLKYIQVDNERNMTLGYVKDVEKFAEAAWSVDPDMSIMLSVNIPRSGYPKGSKEYRLVSDLADWFIKKGQGDKLCWDPHYSGSREFADDKRGFENEMGIAIQRNLAEDFPGFHLNLHPMEENGWRCDWDRGLAHAHNWNTLQRYGNCFRMLGTANTFQPFGLHYMWNQGRIHYTPDAMWYQPSACIDKMMMQTWKPIVVETASSCDSLLDITAKVNEKKTEMTVYVANMSSRAQPVLINLENFKLKSVADAQVIGGCELTDYNTYDNQNNVVFRPIKVKVSGHKIKAQLPKYSYTVITVRK</sequence>
<dbReference type="Pfam" id="PF22848">
    <property type="entry name" value="ASD1_dom"/>
    <property type="match status" value="1"/>
</dbReference>
<dbReference type="SUPFAM" id="SSF51445">
    <property type="entry name" value="(Trans)glycosidases"/>
    <property type="match status" value="1"/>
</dbReference>
<dbReference type="InterPro" id="IPR017853">
    <property type="entry name" value="GH"/>
</dbReference>
<dbReference type="SUPFAM" id="SSF51011">
    <property type="entry name" value="Glycosyl hydrolase domain"/>
    <property type="match status" value="1"/>
</dbReference>
<dbReference type="Pfam" id="PF06964">
    <property type="entry name" value="Alpha-L-AF_C"/>
    <property type="match status" value="1"/>
</dbReference>
<proteinExistence type="inferred from homology"/>
<dbReference type="InterPro" id="IPR055235">
    <property type="entry name" value="ASD1_cat"/>
</dbReference>
<protein>
    <recommendedName>
        <fullName evidence="3">non-reducing end alpha-L-arabinofuranosidase</fullName>
        <ecNumber evidence="3">3.2.1.55</ecNumber>
    </recommendedName>
</protein>
<comment type="similarity">
    <text evidence="2">Belongs to the glycosyl hydrolase 51 family.</text>
</comment>
<name>A0AA37KEX5_9BACT</name>